<dbReference type="InterPro" id="IPR050509">
    <property type="entry name" value="CoA-transferase_III"/>
</dbReference>
<dbReference type="InterPro" id="IPR023606">
    <property type="entry name" value="CoA-Trfase_III_dom_1_sf"/>
</dbReference>
<evidence type="ECO:0000313" key="2">
    <source>
        <dbReference type="Proteomes" id="UP000583556"/>
    </source>
</evidence>
<dbReference type="AlphaFoldDB" id="A0A7Y0G8Q9"/>
<dbReference type="Proteomes" id="UP000583556">
    <property type="component" value="Unassembled WGS sequence"/>
</dbReference>
<dbReference type="PANTHER" id="PTHR48228">
    <property type="entry name" value="SUCCINYL-COA--D-CITRAMALATE COA-TRANSFERASE"/>
    <property type="match status" value="1"/>
</dbReference>
<sequence>MLDLSSFIPGPYLTLAMADHGAEVIKVEAPGGDHTRHIGLSDGPDTVYFRAFNRGKKSVVLNLKDEGDRAAFLALVDTADVVVESSRPGVAARLGIDYATLSARNPRIVYCAISAFGQDGPLAKRPAHDLALEAMTGVLGATLGADGKPAMPGIPVSDYLSALQGLSGVLMALLARERTGRGDFIDIAMQETLLSATSNVMGPTLAEGRQPNVAHERTTGGGAFYRWYACGDGRMLAIAGQEKKFIEALLGHLGRIDLAPLCNEPGPHQQPVVDLLSATFAAMTLDEAGALLDRLDVCWGPVKTYPEALDDEQVKARGFILTDQLGRRHIGTPIRFTHEPARPSLHAPALGEHQDLIA</sequence>
<dbReference type="Pfam" id="PF02515">
    <property type="entry name" value="CoA_transf_3"/>
    <property type="match status" value="1"/>
</dbReference>
<organism evidence="1 2">
    <name type="scientific">Novosphingobium olei</name>
    <dbReference type="NCBI Taxonomy" id="2728851"/>
    <lineage>
        <taxon>Bacteria</taxon>
        <taxon>Pseudomonadati</taxon>
        <taxon>Pseudomonadota</taxon>
        <taxon>Alphaproteobacteria</taxon>
        <taxon>Sphingomonadales</taxon>
        <taxon>Sphingomonadaceae</taxon>
        <taxon>Novosphingobium</taxon>
    </lineage>
</organism>
<evidence type="ECO:0000313" key="1">
    <source>
        <dbReference type="EMBL" id="NML93155.1"/>
    </source>
</evidence>
<dbReference type="InterPro" id="IPR003673">
    <property type="entry name" value="CoA-Trfase_fam_III"/>
</dbReference>
<gene>
    <name evidence="1" type="ORF">HHL27_05665</name>
</gene>
<dbReference type="Gene3D" id="3.30.1540.10">
    <property type="entry name" value="formyl-coa transferase, domain 3"/>
    <property type="match status" value="1"/>
</dbReference>
<dbReference type="SUPFAM" id="SSF89796">
    <property type="entry name" value="CoA-transferase family III (CaiB/BaiF)"/>
    <property type="match status" value="1"/>
</dbReference>
<dbReference type="InterPro" id="IPR044855">
    <property type="entry name" value="CoA-Trfase_III_dom3_sf"/>
</dbReference>
<dbReference type="EMBL" id="JABBGM010000002">
    <property type="protein sequence ID" value="NML93155.1"/>
    <property type="molecule type" value="Genomic_DNA"/>
</dbReference>
<keyword evidence="1" id="KW-0808">Transferase</keyword>
<accession>A0A7Y0G8Q9</accession>
<dbReference type="Gene3D" id="3.40.50.10540">
    <property type="entry name" value="Crotonobetainyl-coa:carnitine coa-transferase, domain 1"/>
    <property type="match status" value="1"/>
</dbReference>
<comment type="caution">
    <text evidence="1">The sequence shown here is derived from an EMBL/GenBank/DDBJ whole genome shotgun (WGS) entry which is preliminary data.</text>
</comment>
<protein>
    <submittedName>
        <fullName evidence="1">CoA transferase</fullName>
    </submittedName>
</protein>
<reference evidence="1 2" key="1">
    <citation type="submission" date="2020-04" db="EMBL/GenBank/DDBJ databases">
        <title>Novosphingobium sp. TW-4 isolated from soil.</title>
        <authorList>
            <person name="Dahal R.H."/>
            <person name="Chaudhary D.K."/>
        </authorList>
    </citation>
    <scope>NUCLEOTIDE SEQUENCE [LARGE SCALE GENOMIC DNA]</scope>
    <source>
        <strain evidence="1 2">TW-4</strain>
    </source>
</reference>
<name>A0A7Y0G8Q9_9SPHN</name>
<dbReference type="GO" id="GO:0016740">
    <property type="term" value="F:transferase activity"/>
    <property type="evidence" value="ECO:0007669"/>
    <property type="project" value="UniProtKB-KW"/>
</dbReference>
<proteinExistence type="predicted"/>
<keyword evidence="2" id="KW-1185">Reference proteome</keyword>
<dbReference type="PANTHER" id="PTHR48228:SF5">
    <property type="entry name" value="ALPHA-METHYLACYL-COA RACEMASE"/>
    <property type="match status" value="1"/>
</dbReference>